<sequence>MEGGKKMSIDKAGAISEWKVLLNDSSALNIKPCPESLTLCTSRR</sequence>
<comment type="caution">
    <text evidence="1">The sequence shown here is derived from an EMBL/GenBank/DDBJ whole genome shotgun (WGS) entry which is preliminary data.</text>
</comment>
<protein>
    <submittedName>
        <fullName evidence="1">Uncharacterized protein</fullName>
    </submittedName>
</protein>
<accession>A0A0Q0F6D6</accession>
<evidence type="ECO:0000313" key="2">
    <source>
        <dbReference type="Proteomes" id="UP000268096"/>
    </source>
</evidence>
<evidence type="ECO:0000313" key="1">
    <source>
        <dbReference type="EMBL" id="RMT50339.1"/>
    </source>
</evidence>
<reference evidence="1 2" key="1">
    <citation type="submission" date="2018-08" db="EMBL/GenBank/DDBJ databases">
        <title>Recombination of ecologically and evolutionarily significant loci maintains genetic cohesion in the Pseudomonas syringae species complex.</title>
        <authorList>
            <person name="Dillon M."/>
            <person name="Thakur S."/>
            <person name="Almeida R.N.D."/>
            <person name="Weir B.S."/>
            <person name="Guttman D.S."/>
        </authorList>
    </citation>
    <scope>NUCLEOTIDE SEQUENCE [LARGE SCALE GENOMIC DNA]</scope>
    <source>
        <strain evidence="1 2">ICMP 16926</strain>
    </source>
</reference>
<dbReference type="AlphaFoldDB" id="A0A0Q0F6D6"/>
<organism evidence="1 2">
    <name type="scientific">Pseudomonas syringae pv. solidagae</name>
    <dbReference type="NCBI Taxonomy" id="264458"/>
    <lineage>
        <taxon>Bacteria</taxon>
        <taxon>Pseudomonadati</taxon>
        <taxon>Pseudomonadota</taxon>
        <taxon>Gammaproteobacteria</taxon>
        <taxon>Pseudomonadales</taxon>
        <taxon>Pseudomonadaceae</taxon>
        <taxon>Pseudomonas</taxon>
        <taxon>Pseudomonas syringae</taxon>
    </lineage>
</organism>
<proteinExistence type="predicted"/>
<name>A0A0Q0F6D6_PSESX</name>
<dbReference type="EMBL" id="RBTH01000052">
    <property type="protein sequence ID" value="RMT50339.1"/>
    <property type="molecule type" value="Genomic_DNA"/>
</dbReference>
<gene>
    <name evidence="1" type="ORF">ALP48_03807</name>
</gene>
<dbReference type="Proteomes" id="UP000268096">
    <property type="component" value="Unassembled WGS sequence"/>
</dbReference>